<dbReference type="Gene3D" id="3.20.20.370">
    <property type="entry name" value="Glycoside hydrolase/deacetylase"/>
    <property type="match status" value="1"/>
</dbReference>
<dbReference type="Pfam" id="PF14883">
    <property type="entry name" value="GHL13"/>
    <property type="match status" value="1"/>
</dbReference>
<dbReference type="Pfam" id="PF01522">
    <property type="entry name" value="Polysacc_deac_1"/>
    <property type="match status" value="1"/>
</dbReference>
<name>A0A191ZKD6_9GAMM</name>
<dbReference type="InterPro" id="IPR002509">
    <property type="entry name" value="NODB_dom"/>
</dbReference>
<dbReference type="GO" id="GO:0005975">
    <property type="term" value="P:carbohydrate metabolic process"/>
    <property type="evidence" value="ECO:0007669"/>
    <property type="project" value="InterPro"/>
</dbReference>
<dbReference type="InterPro" id="IPR051398">
    <property type="entry name" value="Polysacch_Deacetylase"/>
</dbReference>
<dbReference type="STRING" id="1860122.A9404_07250"/>
<accession>A0A191ZKD6</accession>
<evidence type="ECO:0000313" key="5">
    <source>
        <dbReference type="Proteomes" id="UP000078596"/>
    </source>
</evidence>
<keyword evidence="5" id="KW-1185">Reference proteome</keyword>
<evidence type="ECO:0000313" key="4">
    <source>
        <dbReference type="EMBL" id="ANJ68344.1"/>
    </source>
</evidence>
<gene>
    <name evidence="4" type="ORF">A9404_07250</name>
</gene>
<feature type="domain" description="NodB homology" evidence="3">
    <location>
        <begin position="99"/>
        <end position="388"/>
    </location>
</feature>
<organism evidence="4 5">
    <name type="scientific">Halothiobacillus diazotrophicus</name>
    <dbReference type="NCBI Taxonomy" id="1860122"/>
    <lineage>
        <taxon>Bacteria</taxon>
        <taxon>Pseudomonadati</taxon>
        <taxon>Pseudomonadota</taxon>
        <taxon>Gammaproteobacteria</taxon>
        <taxon>Chromatiales</taxon>
        <taxon>Halothiobacillaceae</taxon>
        <taxon>Halothiobacillus</taxon>
    </lineage>
</organism>
<dbReference type="KEGG" id="haz:A9404_07250"/>
<dbReference type="NCBIfam" id="TIGR03938">
    <property type="entry name" value="deacetyl_PgaB"/>
    <property type="match status" value="1"/>
</dbReference>
<dbReference type="GO" id="GO:0016810">
    <property type="term" value="F:hydrolase activity, acting on carbon-nitrogen (but not peptide) bonds"/>
    <property type="evidence" value="ECO:0007669"/>
    <property type="project" value="InterPro"/>
</dbReference>
<dbReference type="InterPro" id="IPR011330">
    <property type="entry name" value="Glyco_hydro/deAcase_b/a-brl"/>
</dbReference>
<dbReference type="Proteomes" id="UP000078596">
    <property type="component" value="Chromosome"/>
</dbReference>
<sequence>MATLTVTATPGGWAGTPKTGAAGTPAPLTTVQIPPGQFVTLCMHDVRDDVAPGVDNDPYAMNTRRLAALFDWMKVHDWHPVSLQRIVDAHAGKTDLPKNAVLLSWDDGLASIYSRVFPLLKAFQYPGLFALETDWLTRVHRGLSVDYQGEGFAASVTDTQKATDALKIDEAQARASNNLKAPNRVLYNGSERGAKGFISWAQAREMQASGLVEFATHTHDLHHGILANPQGNVEPAAITRQYLAPLKRYETDREFHTRILTDLRQSAAIIQREIGVRPRAIVWPYGAMNAEVEAIAREAGLPISFGLGDRRLDSRTQALSSFGRLLVMDDPTPVSIEAQVSQSITPVPGIERAVQVDMDYIYDPDPVRTNSNLGKLLDRIKALKVRTVYLQAFADPDGSGNPKALYFPNRVLPMRADLFNRVTWQLRTRAGVRVFAWLPLLAYQLPDTAQQDRLSVKIQDAEGKIVPARRDYHRLSPFLPETLALVGDIYADLGKSMTGISGLLIHDDAYLAEDEDATALSPEARWPGTDRPVGQTPLTARQKTEALIAFGEAVAERMRYYTNASNPFIVARNLYARVVLDPEAESRFAQALDPFLAAYDGVALMAMPYLDGTTEPPERWLRQLAETVARTPTGLQKVVFELQTKNWTTGAWIPGATLKNWMQELTRMGAVNLAYYPDDFLTDHPPFTPTFEGISLTEFPYYRLKH</sequence>
<dbReference type="Gene3D" id="3.20.20.80">
    <property type="entry name" value="Glycosidases"/>
    <property type="match status" value="1"/>
</dbReference>
<dbReference type="EMBL" id="CP016027">
    <property type="protein sequence ID" value="ANJ68344.1"/>
    <property type="molecule type" value="Genomic_DNA"/>
</dbReference>
<dbReference type="AlphaFoldDB" id="A0A191ZKD6"/>
<dbReference type="SUPFAM" id="SSF88713">
    <property type="entry name" value="Glycoside hydrolase/deacetylase"/>
    <property type="match status" value="1"/>
</dbReference>
<protein>
    <submittedName>
        <fullName evidence="4">Poly-beta-1,6-N-acetyl-D-glucosamine N-deacetylase PgaB</fullName>
    </submittedName>
</protein>
<reference evidence="4 5" key="1">
    <citation type="submission" date="2016-06" db="EMBL/GenBank/DDBJ databases">
        <title>Insight into the functional genes involving in sulfur oxidation in Pearl River water.</title>
        <authorList>
            <person name="Luo J."/>
            <person name="Tan X."/>
            <person name="Lin W."/>
        </authorList>
    </citation>
    <scope>NUCLEOTIDE SEQUENCE [LARGE SCALE GENOMIC DNA]</scope>
    <source>
        <strain evidence="4 5">LS2</strain>
    </source>
</reference>
<dbReference type="GO" id="GO:0043708">
    <property type="term" value="P:cell adhesion involved in biofilm formation"/>
    <property type="evidence" value="ECO:0007669"/>
    <property type="project" value="InterPro"/>
</dbReference>
<dbReference type="PANTHER" id="PTHR34216:SF7">
    <property type="entry name" value="POLY-BETA-1,6-N-ACETYL-D-GLUCOSAMINE N-DEACETYLASE"/>
    <property type="match status" value="1"/>
</dbReference>
<dbReference type="PANTHER" id="PTHR34216">
    <property type="match status" value="1"/>
</dbReference>
<evidence type="ECO:0000259" key="3">
    <source>
        <dbReference type="PROSITE" id="PS51677"/>
    </source>
</evidence>
<evidence type="ECO:0000256" key="2">
    <source>
        <dbReference type="SAM" id="MobiDB-lite"/>
    </source>
</evidence>
<keyword evidence="1" id="KW-0732">Signal</keyword>
<dbReference type="InterPro" id="IPR023854">
    <property type="entry name" value="PGA_deacetylase_PgaB"/>
</dbReference>
<evidence type="ECO:0000256" key="1">
    <source>
        <dbReference type="ARBA" id="ARBA00022729"/>
    </source>
</evidence>
<dbReference type="PROSITE" id="PS51677">
    <property type="entry name" value="NODB"/>
    <property type="match status" value="1"/>
</dbReference>
<dbReference type="InterPro" id="IPR032772">
    <property type="entry name" value="PGA_deacetylase_PgaB_C"/>
</dbReference>
<feature type="region of interest" description="Disordered" evidence="2">
    <location>
        <begin position="1"/>
        <end position="21"/>
    </location>
</feature>
<proteinExistence type="predicted"/>